<dbReference type="Gene3D" id="1.20.1640.10">
    <property type="entry name" value="Multidrug efflux transporter AcrB transmembrane domain"/>
    <property type="match status" value="1"/>
</dbReference>
<dbReference type="Proteomes" id="UP000727993">
    <property type="component" value="Unassembled WGS sequence"/>
</dbReference>
<feature type="region of interest" description="Disordered" evidence="10">
    <location>
        <begin position="339"/>
        <end position="378"/>
    </location>
</feature>
<dbReference type="GO" id="GO:0015450">
    <property type="term" value="F:protein-transporting ATPase activity"/>
    <property type="evidence" value="ECO:0007669"/>
    <property type="project" value="InterPro"/>
</dbReference>
<organism evidence="12 13">
    <name type="scientific">Candidatus Neomicrothrix subdominans</name>
    <dbReference type="NCBI Taxonomy" id="2954438"/>
    <lineage>
        <taxon>Bacteria</taxon>
        <taxon>Bacillati</taxon>
        <taxon>Actinomycetota</taxon>
        <taxon>Acidimicrobiia</taxon>
        <taxon>Acidimicrobiales</taxon>
        <taxon>Microthrixaceae</taxon>
        <taxon>Candidatus Neomicrothrix</taxon>
    </lineage>
</organism>
<keyword evidence="8 9" id="KW-0472">Membrane</keyword>
<evidence type="ECO:0000313" key="12">
    <source>
        <dbReference type="EMBL" id="MBK9298508.1"/>
    </source>
</evidence>
<comment type="similarity">
    <text evidence="9">Belongs to the SecD/SecF family. SecF subfamily.</text>
</comment>
<feature type="transmembrane region" description="Helical" evidence="9">
    <location>
        <begin position="192"/>
        <end position="213"/>
    </location>
</feature>
<sequence length="378" mass="41762">MSTHGRIYRGQIDFDFPRINRRLLIMSGVLILISLGALFTRGLNLSVDFVGGTVWEVPSDTLTQDEATAVLADADVAAGSKVQVVTDANNVRIVRVQSDLTNQKASAKVTAELAKAGDVKVTDVETNFVGPTWGKTVTRQAAKAFVIFLVLVSVFITARLEWRMAVGAITALLHDVIITLGMYALFQFDVTPPTVIAVLTILGYSLYDTIVVFDRSQENQARYTKTGHYTFITLSRRSLNQVFMRTMNTTITALMPVIAMLVIGAGFYGQATLSEFSIALLIGLVAGAYSSIVIATTLLEWLKEREPQFVKIRQRIIDRGGDPDDTRWVEYSKRRSAAKLPQASVRHEGTVAAGNRAAERADLYERPHPPRPRKKSKR</sequence>
<dbReference type="PRINTS" id="PR01755">
    <property type="entry name" value="SECFTRNLCASE"/>
</dbReference>
<proteinExistence type="inferred from homology"/>
<dbReference type="NCBIfam" id="TIGR00916">
    <property type="entry name" value="2A0604s01"/>
    <property type="match status" value="1"/>
</dbReference>
<dbReference type="SUPFAM" id="SSF82866">
    <property type="entry name" value="Multidrug efflux transporter AcrB transmembrane domain"/>
    <property type="match status" value="1"/>
</dbReference>
<dbReference type="InterPro" id="IPR005665">
    <property type="entry name" value="SecF_bac"/>
</dbReference>
<comment type="subcellular location">
    <subcellularLocation>
        <location evidence="1 9">Cell membrane</location>
        <topology evidence="1 9">Multi-pass membrane protein</topology>
    </subcellularLocation>
</comment>
<feature type="compositionally biased region" description="Basic and acidic residues" evidence="10">
    <location>
        <begin position="357"/>
        <end position="368"/>
    </location>
</feature>
<dbReference type="InterPro" id="IPR055344">
    <property type="entry name" value="SecD_SecF_C_bact"/>
</dbReference>
<keyword evidence="5 9" id="KW-0653">Protein transport</keyword>
<keyword evidence="6 9" id="KW-1133">Transmembrane helix</keyword>
<evidence type="ECO:0000256" key="3">
    <source>
        <dbReference type="ARBA" id="ARBA00022475"/>
    </source>
</evidence>
<dbReference type="NCBIfam" id="TIGR00966">
    <property type="entry name" value="transloc_SecF"/>
    <property type="match status" value="1"/>
</dbReference>
<evidence type="ECO:0000256" key="1">
    <source>
        <dbReference type="ARBA" id="ARBA00004651"/>
    </source>
</evidence>
<evidence type="ECO:0000256" key="7">
    <source>
        <dbReference type="ARBA" id="ARBA00023010"/>
    </source>
</evidence>
<accession>A0A936NFM6</accession>
<protein>
    <recommendedName>
        <fullName evidence="9">Protein-export membrane protein SecF</fullName>
    </recommendedName>
</protein>
<dbReference type="InterPro" id="IPR022813">
    <property type="entry name" value="SecD/SecF_arch_bac"/>
</dbReference>
<evidence type="ECO:0000256" key="2">
    <source>
        <dbReference type="ARBA" id="ARBA00022448"/>
    </source>
</evidence>
<evidence type="ECO:0000259" key="11">
    <source>
        <dbReference type="Pfam" id="PF02355"/>
    </source>
</evidence>
<feature type="transmembrane region" description="Helical" evidence="9">
    <location>
        <begin position="276"/>
        <end position="302"/>
    </location>
</feature>
<keyword evidence="4 9" id="KW-0812">Transmembrane</keyword>
<feature type="transmembrane region" description="Helical" evidence="9">
    <location>
        <begin position="21"/>
        <end position="39"/>
    </location>
</feature>
<dbReference type="GO" id="GO:0043952">
    <property type="term" value="P:protein transport by the Sec complex"/>
    <property type="evidence" value="ECO:0007669"/>
    <property type="project" value="UniProtKB-UniRule"/>
</dbReference>
<dbReference type="InterPro" id="IPR022646">
    <property type="entry name" value="SecD/SecF_CS"/>
</dbReference>
<evidence type="ECO:0000313" key="13">
    <source>
        <dbReference type="Proteomes" id="UP000727993"/>
    </source>
</evidence>
<gene>
    <name evidence="9 12" type="primary">secF</name>
    <name evidence="12" type="ORF">IPN02_17115</name>
</gene>
<dbReference type="GO" id="GO:0006605">
    <property type="term" value="P:protein targeting"/>
    <property type="evidence" value="ECO:0007669"/>
    <property type="project" value="UniProtKB-UniRule"/>
</dbReference>
<evidence type="ECO:0000256" key="8">
    <source>
        <dbReference type="ARBA" id="ARBA00023136"/>
    </source>
</evidence>
<feature type="transmembrane region" description="Helical" evidence="9">
    <location>
        <begin position="246"/>
        <end position="270"/>
    </location>
</feature>
<dbReference type="HAMAP" id="MF_01464_B">
    <property type="entry name" value="SecF_B"/>
    <property type="match status" value="1"/>
</dbReference>
<evidence type="ECO:0000256" key="5">
    <source>
        <dbReference type="ARBA" id="ARBA00022927"/>
    </source>
</evidence>
<evidence type="ECO:0000256" key="9">
    <source>
        <dbReference type="HAMAP-Rule" id="MF_01464"/>
    </source>
</evidence>
<dbReference type="InterPro" id="IPR048634">
    <property type="entry name" value="SecD_SecF_C"/>
</dbReference>
<feature type="compositionally biased region" description="Basic residues" evidence="10">
    <location>
        <begin position="369"/>
        <end position="378"/>
    </location>
</feature>
<keyword evidence="2 9" id="KW-0813">Transport</keyword>
<feature type="transmembrane region" description="Helical" evidence="9">
    <location>
        <begin position="141"/>
        <end position="158"/>
    </location>
</feature>
<name>A0A936NFM6_9ACTN</name>
<comment type="caution">
    <text evidence="12">The sequence shown here is derived from an EMBL/GenBank/DDBJ whole genome shotgun (WGS) entry which is preliminary data.</text>
</comment>
<dbReference type="Pfam" id="PF02355">
    <property type="entry name" value="SecD_SecF_C"/>
    <property type="match status" value="1"/>
</dbReference>
<feature type="transmembrane region" description="Helical" evidence="9">
    <location>
        <begin position="165"/>
        <end position="186"/>
    </location>
</feature>
<dbReference type="Pfam" id="PF07549">
    <property type="entry name" value="Sec_GG"/>
    <property type="match status" value="1"/>
</dbReference>
<dbReference type="AlphaFoldDB" id="A0A936NFM6"/>
<comment type="function">
    <text evidence="9">Part of the Sec protein translocase complex. Interacts with the SecYEG preprotein conducting channel. SecDF uses the proton motive force (PMF) to complete protein translocation after the ATP-dependent function of SecA.</text>
</comment>
<dbReference type="PANTHER" id="PTHR30081:SF8">
    <property type="entry name" value="PROTEIN TRANSLOCASE SUBUNIT SECF"/>
    <property type="match status" value="1"/>
</dbReference>
<keyword evidence="7 9" id="KW-0811">Translocation</keyword>
<keyword evidence="3 9" id="KW-1003">Cell membrane</keyword>
<dbReference type="EMBL" id="JADJZA010000009">
    <property type="protein sequence ID" value="MBK9298508.1"/>
    <property type="molecule type" value="Genomic_DNA"/>
</dbReference>
<evidence type="ECO:0000256" key="4">
    <source>
        <dbReference type="ARBA" id="ARBA00022692"/>
    </source>
</evidence>
<dbReference type="InterPro" id="IPR022645">
    <property type="entry name" value="SecD/SecF_bac"/>
</dbReference>
<reference evidence="12 13" key="1">
    <citation type="submission" date="2020-10" db="EMBL/GenBank/DDBJ databases">
        <title>Connecting structure to function with the recovery of over 1000 high-quality activated sludge metagenome-assembled genomes encoding full-length rRNA genes using long-read sequencing.</title>
        <authorList>
            <person name="Singleton C.M."/>
            <person name="Petriglieri F."/>
            <person name="Kristensen J.M."/>
            <person name="Kirkegaard R.H."/>
            <person name="Michaelsen T.Y."/>
            <person name="Andersen M.H."/>
            <person name="Karst S.M."/>
            <person name="Dueholm M.S."/>
            <person name="Nielsen P.H."/>
            <person name="Albertsen M."/>
        </authorList>
    </citation>
    <scope>NUCLEOTIDE SEQUENCE [LARGE SCALE GENOMIC DNA]</scope>
    <source>
        <strain evidence="12">Lyne_18-Q3-R50-59_MAXAC.006</strain>
    </source>
</reference>
<evidence type="ECO:0000256" key="10">
    <source>
        <dbReference type="SAM" id="MobiDB-lite"/>
    </source>
</evidence>
<feature type="domain" description="Protein export membrane protein SecD/SecF C-terminal" evidence="11">
    <location>
        <begin position="111"/>
        <end position="304"/>
    </location>
</feature>
<evidence type="ECO:0000256" key="6">
    <source>
        <dbReference type="ARBA" id="ARBA00022989"/>
    </source>
</evidence>
<dbReference type="GO" id="GO:0065002">
    <property type="term" value="P:intracellular protein transmembrane transport"/>
    <property type="evidence" value="ECO:0007669"/>
    <property type="project" value="UniProtKB-UniRule"/>
</dbReference>
<dbReference type="GO" id="GO:0005886">
    <property type="term" value="C:plasma membrane"/>
    <property type="evidence" value="ECO:0007669"/>
    <property type="project" value="UniProtKB-SubCell"/>
</dbReference>
<comment type="subunit">
    <text evidence="9">Forms a complex with SecD. Part of the essential Sec protein translocation apparatus which comprises SecA, SecYEG and auxiliary proteins SecDF. Other proteins may also be involved.</text>
</comment>
<dbReference type="PANTHER" id="PTHR30081">
    <property type="entry name" value="PROTEIN-EXPORT MEMBRANE PROTEIN SEC"/>
    <property type="match status" value="1"/>
</dbReference>